<dbReference type="EMBL" id="KJ489397">
    <property type="protein sequence ID" value="AHZ09469.1"/>
    <property type="molecule type" value="Genomic_DNA"/>
</dbReference>
<dbReference type="Proteomes" id="UP000026902">
    <property type="component" value="Segment"/>
</dbReference>
<proteinExistence type="predicted"/>
<sequence>MSQTLLNINEDGFTYVMDGFIILLDLPLERLKNDPELAYQTLVKLHDSLLNSGTRVLAVNNSKEDLQ</sequence>
<dbReference type="GeneID" id="19526335"/>
<protein>
    <submittedName>
        <fullName evidence="1">Uncharacterized protein</fullName>
    </submittedName>
</protein>
<organism evidence="1 2">
    <name type="scientific">Bacillus phage CAM003</name>
    <dbReference type="NCBI Taxonomy" id="1486657"/>
    <lineage>
        <taxon>Viruses</taxon>
        <taxon>Duplodnaviria</taxon>
        <taxon>Heunggongvirae</taxon>
        <taxon>Uroviricota</taxon>
        <taxon>Caudoviricetes</taxon>
        <taxon>Herelleviridae</taxon>
        <taxon>Bastillevirinae</taxon>
        <taxon>Bastillevirus</taxon>
        <taxon>Bastillevirus CAM003</taxon>
    </lineage>
</organism>
<keyword evidence="2" id="KW-1185">Reference proteome</keyword>
<evidence type="ECO:0000313" key="2">
    <source>
        <dbReference type="Proteomes" id="UP000026902"/>
    </source>
</evidence>
<dbReference type="RefSeq" id="YP_009036935.1">
    <property type="nucleotide sequence ID" value="NC_024216.1"/>
</dbReference>
<accession>A0A024AYU4</accession>
<dbReference type="KEGG" id="vg:19526335"/>
<name>A0A024AYU4_9CAUD</name>
<evidence type="ECO:0000313" key="1">
    <source>
        <dbReference type="EMBL" id="AHZ09469.1"/>
    </source>
</evidence>
<reference evidence="2" key="1">
    <citation type="submission" date="2014-09" db="EMBL/GenBank/DDBJ databases">
        <authorList>
            <person name="Sauder A.B."/>
            <person name="McKenzie Q.R."/>
            <person name="Temple L.M."/>
            <person name="Alexis B.K."/>
            <person name="Al-Atrache Z."/>
            <person name="Lewis L.O."/>
            <person name="Loesser-Casey K.E."/>
            <person name="Mitchell K.J."/>
        </authorList>
    </citation>
    <scope>NUCLEOTIDE SEQUENCE [LARGE SCALE GENOMIC DNA]</scope>
</reference>